<dbReference type="SUPFAM" id="SSF56801">
    <property type="entry name" value="Acetyl-CoA synthetase-like"/>
    <property type="match status" value="1"/>
</dbReference>
<sequence>MTVDLSKEIQHWTTPQVLAHWAATTPDKTAVQFIDGPGFTYRDIHQCSRQVAAGLRAAGIGAGARIATLLPNAAEFCELWWGCHQADAVLVGLNTELLGSFLSHALNLSESSVLVCSPDQVSKLSSIIGDLQSLTRVFVTGDYPEELESTLGIPVASFDTLRGDAAQAPDSASSFQDLACLMFTSGTTGPSKAVMMPHAHCYLYGQGTIDNLDFHQDDTYYVNMPLFHCNGLFMQLYACLINGATAVIRSRFSASRWLEDIRTYSITHTNLLGVMTEFVDQQPVSGDERDHCLRVIAAAPAAPTFIERFERRFGIRMVEIYGMSEVNIPLFTPLDAPRPGSCGKPYGKYFEVRIADAATDLAVPHGEVGEIQVRPRISAGFMSGYYRMPEKTIEAWKNLWFHTGDAGRMDADGYFYFVDRLKDCIRRRGENISSFEVETALLDYPGIRECAVIAVPADVEGGEDEVMAIIVSDQDPDPSAIIEHCRKSIPRYAIPRYLRFANADEIPRTSTNKIRKVELRKQGVTETTWDSENQHKHQKLSPA</sequence>
<keyword evidence="9" id="KW-1185">Reference proteome</keyword>
<keyword evidence="4" id="KW-0067">ATP-binding</keyword>
<dbReference type="InterPro" id="IPR045851">
    <property type="entry name" value="AMP-bd_C_sf"/>
</dbReference>
<evidence type="ECO:0000313" key="9">
    <source>
        <dbReference type="Proteomes" id="UP000218427"/>
    </source>
</evidence>
<dbReference type="InterPro" id="IPR000873">
    <property type="entry name" value="AMP-dep_synth/lig_dom"/>
</dbReference>
<keyword evidence="3" id="KW-0547">Nucleotide-binding</keyword>
<evidence type="ECO:0000313" key="8">
    <source>
        <dbReference type="EMBL" id="PCO06963.1"/>
    </source>
</evidence>
<gene>
    <name evidence="8" type="ORF">AWR36_004305</name>
</gene>
<dbReference type="PROSITE" id="PS00455">
    <property type="entry name" value="AMP_BINDING"/>
    <property type="match status" value="1"/>
</dbReference>
<evidence type="ECO:0000256" key="1">
    <source>
        <dbReference type="ARBA" id="ARBA00006432"/>
    </source>
</evidence>
<dbReference type="Proteomes" id="UP000218427">
    <property type="component" value="Unassembled WGS sequence"/>
</dbReference>
<evidence type="ECO:0000259" key="7">
    <source>
        <dbReference type="Pfam" id="PF13193"/>
    </source>
</evidence>
<dbReference type="EMBL" id="LRFG02000001">
    <property type="protein sequence ID" value="PCO06963.1"/>
    <property type="molecule type" value="Genomic_DNA"/>
</dbReference>
<evidence type="ECO:0000256" key="2">
    <source>
        <dbReference type="ARBA" id="ARBA00022598"/>
    </source>
</evidence>
<reference evidence="8" key="1">
    <citation type="submission" date="2017-08" db="EMBL/GenBank/DDBJ databases">
        <title>Microbulbifer marisrubri sp. nov., a halophilic alphaproteobacterium isolated from marine sediment of the Yellow Sea, China.</title>
        <authorList>
            <person name="Zhang G."/>
            <person name="Xiong Q."/>
        </authorList>
    </citation>
    <scope>NUCLEOTIDE SEQUENCE [LARGE SCALE GENOMIC DNA]</scope>
    <source>
        <strain evidence="8">WRN-8</strain>
    </source>
</reference>
<comment type="similarity">
    <text evidence="1">Belongs to the ATP-dependent AMP-binding enzyme family.</text>
</comment>
<dbReference type="InterPro" id="IPR020845">
    <property type="entry name" value="AMP-binding_CS"/>
</dbReference>
<dbReference type="Gene3D" id="3.40.50.12780">
    <property type="entry name" value="N-terminal domain of ligase-like"/>
    <property type="match status" value="1"/>
</dbReference>
<feature type="domain" description="AMP-binding enzyme C-terminal" evidence="7">
    <location>
        <begin position="436"/>
        <end position="513"/>
    </location>
</feature>
<comment type="caution">
    <text evidence="8">The sequence shown here is derived from an EMBL/GenBank/DDBJ whole genome shotgun (WGS) entry which is preliminary data.</text>
</comment>
<feature type="domain" description="AMP-dependent synthetase/ligase" evidence="6">
    <location>
        <begin position="19"/>
        <end position="386"/>
    </location>
</feature>
<dbReference type="Pfam" id="PF00501">
    <property type="entry name" value="AMP-binding"/>
    <property type="match status" value="1"/>
</dbReference>
<proteinExistence type="inferred from homology"/>
<dbReference type="PANTHER" id="PTHR43107:SF15">
    <property type="entry name" value="FATTY ACID TRANSPORT PROTEIN 3, ISOFORM A"/>
    <property type="match status" value="1"/>
</dbReference>
<dbReference type="InterPro" id="IPR025110">
    <property type="entry name" value="AMP-bd_C"/>
</dbReference>
<organism evidence="8 9">
    <name type="scientific">Microbulbifer flavimaris</name>
    <dbReference type="NCBI Taxonomy" id="1781068"/>
    <lineage>
        <taxon>Bacteria</taxon>
        <taxon>Pseudomonadati</taxon>
        <taxon>Pseudomonadota</taxon>
        <taxon>Gammaproteobacteria</taxon>
        <taxon>Cellvibrionales</taxon>
        <taxon>Microbulbiferaceae</taxon>
        <taxon>Microbulbifer</taxon>
    </lineage>
</organism>
<dbReference type="Pfam" id="PF13193">
    <property type="entry name" value="AMP-binding_C"/>
    <property type="match status" value="1"/>
</dbReference>
<dbReference type="RefSeq" id="WP_067081427.1">
    <property type="nucleotide sequence ID" value="NZ_LRFG02000001.1"/>
</dbReference>
<dbReference type="PANTHER" id="PTHR43107">
    <property type="entry name" value="LONG-CHAIN FATTY ACID TRANSPORT PROTEIN"/>
    <property type="match status" value="1"/>
</dbReference>
<dbReference type="GO" id="GO:0016874">
    <property type="term" value="F:ligase activity"/>
    <property type="evidence" value="ECO:0007669"/>
    <property type="project" value="UniProtKB-KW"/>
</dbReference>
<keyword evidence="2 8" id="KW-0436">Ligase</keyword>
<name>A0ABX4I5E6_9GAMM</name>
<evidence type="ECO:0000256" key="5">
    <source>
        <dbReference type="SAM" id="MobiDB-lite"/>
    </source>
</evidence>
<evidence type="ECO:0000256" key="3">
    <source>
        <dbReference type="ARBA" id="ARBA00022741"/>
    </source>
</evidence>
<protein>
    <submittedName>
        <fullName evidence="8">ATP-dependent acyl-CoA ligase</fullName>
    </submittedName>
</protein>
<evidence type="ECO:0000259" key="6">
    <source>
        <dbReference type="Pfam" id="PF00501"/>
    </source>
</evidence>
<dbReference type="InterPro" id="IPR042099">
    <property type="entry name" value="ANL_N_sf"/>
</dbReference>
<feature type="region of interest" description="Disordered" evidence="5">
    <location>
        <begin position="523"/>
        <end position="543"/>
    </location>
</feature>
<accession>A0ABX4I5E6</accession>
<dbReference type="Gene3D" id="3.30.300.30">
    <property type="match status" value="1"/>
</dbReference>
<evidence type="ECO:0000256" key="4">
    <source>
        <dbReference type="ARBA" id="ARBA00022840"/>
    </source>
</evidence>